<proteinExistence type="predicted"/>
<accession>A0A1G2MAV8</accession>
<comment type="caution">
    <text evidence="1">The sequence shown here is derived from an EMBL/GenBank/DDBJ whole genome shotgun (WGS) entry which is preliminary data.</text>
</comment>
<dbReference type="EMBL" id="MHRI01000016">
    <property type="protein sequence ID" value="OHA21055.1"/>
    <property type="molecule type" value="Genomic_DNA"/>
</dbReference>
<name>A0A1G2MAV8_9BACT</name>
<sequence length="128" mass="14558">MARQDTRRAGEAPALNFLRLGLGLRKSDEFSVDKRNGGEAGHKPWLQAFPVLYRRRKMAAVIAPKSHTKHELSNASRKFSTRTTQRILESLLFVSHPLSSDSVVEDFFTILTRWFLAQASSPYISIRN</sequence>
<dbReference type="Proteomes" id="UP000178121">
    <property type="component" value="Unassembled WGS sequence"/>
</dbReference>
<dbReference type="AlphaFoldDB" id="A0A1G2MAV8"/>
<evidence type="ECO:0000313" key="2">
    <source>
        <dbReference type="Proteomes" id="UP000178121"/>
    </source>
</evidence>
<reference evidence="1 2" key="1">
    <citation type="journal article" date="2016" name="Nat. Commun.">
        <title>Thousands of microbial genomes shed light on interconnected biogeochemical processes in an aquifer system.</title>
        <authorList>
            <person name="Anantharaman K."/>
            <person name="Brown C.T."/>
            <person name="Hug L.A."/>
            <person name="Sharon I."/>
            <person name="Castelle C.J."/>
            <person name="Probst A.J."/>
            <person name="Thomas B.C."/>
            <person name="Singh A."/>
            <person name="Wilkins M.J."/>
            <person name="Karaoz U."/>
            <person name="Brodie E.L."/>
            <person name="Williams K.H."/>
            <person name="Hubbard S.S."/>
            <person name="Banfield J.F."/>
        </authorList>
    </citation>
    <scope>NUCLEOTIDE SEQUENCE [LARGE SCALE GENOMIC DNA]</scope>
</reference>
<gene>
    <name evidence="1" type="ORF">A2849_02860</name>
</gene>
<protein>
    <submittedName>
        <fullName evidence="1">Uncharacterized protein</fullName>
    </submittedName>
</protein>
<organism evidence="1 2">
    <name type="scientific">Candidatus Taylorbacteria bacterium RIFCSPHIGHO2_01_FULL_51_15</name>
    <dbReference type="NCBI Taxonomy" id="1802304"/>
    <lineage>
        <taxon>Bacteria</taxon>
        <taxon>Candidatus Tayloriibacteriota</taxon>
    </lineage>
</organism>
<evidence type="ECO:0000313" key="1">
    <source>
        <dbReference type="EMBL" id="OHA21055.1"/>
    </source>
</evidence>